<feature type="chain" id="PRO_5042938385" evidence="1">
    <location>
        <begin position="16"/>
        <end position="66"/>
    </location>
</feature>
<reference evidence="2 3" key="1">
    <citation type="journal article" date="2023" name="Genes (Basel)">
        <title>Chromosome-Level Genome Assembly and Circadian Gene Repertoire of the Patagonia Blennie Eleginops maclovinus-The Closest Ancestral Proxy of Antarctic Cryonotothenioids.</title>
        <authorList>
            <person name="Cheng C.C."/>
            <person name="Rivera-Colon A.G."/>
            <person name="Minhas B.F."/>
            <person name="Wilson L."/>
            <person name="Rayamajhi N."/>
            <person name="Vargas-Chacoff L."/>
            <person name="Catchen J.M."/>
        </authorList>
    </citation>
    <scope>NUCLEOTIDE SEQUENCE [LARGE SCALE GENOMIC DNA]</scope>
    <source>
        <strain evidence="2">JMC-PN-2008</strain>
    </source>
</reference>
<evidence type="ECO:0000313" key="3">
    <source>
        <dbReference type="Proteomes" id="UP001346869"/>
    </source>
</evidence>
<sequence length="66" mass="7048">MLLLVFICMLSVVGAVPINATQGDTSPATDNATVTTMLDVQKQDFSRCGGFNARATAIQCRNSRRA</sequence>
<keyword evidence="1" id="KW-0732">Signal</keyword>
<feature type="signal peptide" evidence="1">
    <location>
        <begin position="1"/>
        <end position="15"/>
    </location>
</feature>
<protein>
    <submittedName>
        <fullName evidence="2">Uncharacterized protein</fullName>
    </submittedName>
</protein>
<dbReference type="EMBL" id="JAUZQC010000020">
    <property type="protein sequence ID" value="KAK5852633.1"/>
    <property type="molecule type" value="Genomic_DNA"/>
</dbReference>
<reference evidence="2 3" key="2">
    <citation type="journal article" date="2023" name="Mol. Biol. Evol.">
        <title>Genomics of Secondarily Temperate Adaptation in the Only Non-Antarctic Icefish.</title>
        <authorList>
            <person name="Rivera-Colon A.G."/>
            <person name="Rayamajhi N."/>
            <person name="Minhas B.F."/>
            <person name="Madrigal G."/>
            <person name="Bilyk K.T."/>
            <person name="Yoon V."/>
            <person name="Hune M."/>
            <person name="Gregory S."/>
            <person name="Cheng C.H.C."/>
            <person name="Catchen J.M."/>
        </authorList>
    </citation>
    <scope>NUCLEOTIDE SEQUENCE [LARGE SCALE GENOMIC DNA]</scope>
    <source>
        <strain evidence="2">JMC-PN-2008</strain>
    </source>
</reference>
<organism evidence="2 3">
    <name type="scientific">Eleginops maclovinus</name>
    <name type="common">Patagonian blennie</name>
    <name type="synonym">Eleginus maclovinus</name>
    <dbReference type="NCBI Taxonomy" id="56733"/>
    <lineage>
        <taxon>Eukaryota</taxon>
        <taxon>Metazoa</taxon>
        <taxon>Chordata</taxon>
        <taxon>Craniata</taxon>
        <taxon>Vertebrata</taxon>
        <taxon>Euteleostomi</taxon>
        <taxon>Actinopterygii</taxon>
        <taxon>Neopterygii</taxon>
        <taxon>Teleostei</taxon>
        <taxon>Neoteleostei</taxon>
        <taxon>Acanthomorphata</taxon>
        <taxon>Eupercaria</taxon>
        <taxon>Perciformes</taxon>
        <taxon>Notothenioidei</taxon>
        <taxon>Eleginopidae</taxon>
        <taxon>Eleginops</taxon>
    </lineage>
</organism>
<evidence type="ECO:0000256" key="1">
    <source>
        <dbReference type="SAM" id="SignalP"/>
    </source>
</evidence>
<evidence type="ECO:0000313" key="2">
    <source>
        <dbReference type="EMBL" id="KAK5852633.1"/>
    </source>
</evidence>
<name>A0AAN7WVX8_ELEMC</name>
<comment type="caution">
    <text evidence="2">The sequence shown here is derived from an EMBL/GenBank/DDBJ whole genome shotgun (WGS) entry which is preliminary data.</text>
</comment>
<dbReference type="AlphaFoldDB" id="A0AAN7WVX8"/>
<proteinExistence type="predicted"/>
<gene>
    <name evidence="2" type="ORF">PBY51_006485</name>
</gene>
<dbReference type="Proteomes" id="UP001346869">
    <property type="component" value="Unassembled WGS sequence"/>
</dbReference>
<keyword evidence="3" id="KW-1185">Reference proteome</keyword>
<accession>A0AAN7WVX8</accession>